<dbReference type="SMART" id="SM00401">
    <property type="entry name" value="ZnF_GATA"/>
    <property type="match status" value="2"/>
</dbReference>
<keyword evidence="13" id="KW-1185">Reference proteome</keyword>
<dbReference type="InterPro" id="IPR039355">
    <property type="entry name" value="Transcription_factor_GATA"/>
</dbReference>
<evidence type="ECO:0000259" key="11">
    <source>
        <dbReference type="PROSITE" id="PS50114"/>
    </source>
</evidence>
<dbReference type="GO" id="GO:0000978">
    <property type="term" value="F:RNA polymerase II cis-regulatory region sequence-specific DNA binding"/>
    <property type="evidence" value="ECO:0007669"/>
    <property type="project" value="TreeGrafter"/>
</dbReference>
<evidence type="ECO:0000256" key="9">
    <source>
        <dbReference type="PROSITE-ProRule" id="PRU00094"/>
    </source>
</evidence>
<dbReference type="GO" id="GO:0006879">
    <property type="term" value="P:intracellular iron ion homeostasis"/>
    <property type="evidence" value="ECO:0007669"/>
    <property type="project" value="UniProtKB-ARBA"/>
</dbReference>
<keyword evidence="7" id="KW-0804">Transcription</keyword>
<evidence type="ECO:0000256" key="3">
    <source>
        <dbReference type="ARBA" id="ARBA00022737"/>
    </source>
</evidence>
<accession>A0AAE8SSN8</accession>
<proteinExistence type="predicted"/>
<dbReference type="GO" id="GO:0045944">
    <property type="term" value="P:positive regulation of transcription by RNA polymerase II"/>
    <property type="evidence" value="ECO:0007669"/>
    <property type="project" value="TreeGrafter"/>
</dbReference>
<keyword evidence="2" id="KW-0479">Metal-binding</keyword>
<feature type="compositionally biased region" description="Basic and acidic residues" evidence="10">
    <location>
        <begin position="419"/>
        <end position="428"/>
    </location>
</feature>
<feature type="domain" description="GATA-type" evidence="11">
    <location>
        <begin position="42"/>
        <end position="99"/>
    </location>
</feature>
<evidence type="ECO:0000256" key="7">
    <source>
        <dbReference type="ARBA" id="ARBA00023163"/>
    </source>
</evidence>
<keyword evidence="6" id="KW-0805">Transcription regulation</keyword>
<dbReference type="PROSITE" id="PS50114">
    <property type="entry name" value="GATA_ZN_FINGER_2"/>
    <property type="match status" value="2"/>
</dbReference>
<evidence type="ECO:0000256" key="6">
    <source>
        <dbReference type="ARBA" id="ARBA00023015"/>
    </source>
</evidence>
<evidence type="ECO:0000313" key="12">
    <source>
        <dbReference type="EMBL" id="SPN99668.1"/>
    </source>
</evidence>
<comment type="subcellular location">
    <subcellularLocation>
        <location evidence="1">Nucleus</location>
    </subcellularLocation>
</comment>
<dbReference type="Proteomes" id="UP001187682">
    <property type="component" value="Unassembled WGS sequence"/>
</dbReference>
<gene>
    <name evidence="12" type="ORF">DNG_02519</name>
</gene>
<feature type="compositionally biased region" description="Polar residues" evidence="10">
    <location>
        <begin position="440"/>
        <end position="450"/>
    </location>
</feature>
<feature type="compositionally biased region" description="Polar residues" evidence="10">
    <location>
        <begin position="83"/>
        <end position="93"/>
    </location>
</feature>
<dbReference type="GO" id="GO:0008270">
    <property type="term" value="F:zinc ion binding"/>
    <property type="evidence" value="ECO:0007669"/>
    <property type="project" value="UniProtKB-KW"/>
</dbReference>
<dbReference type="PANTHER" id="PTHR10071:SF335">
    <property type="entry name" value="IRON-SENSING TRANSCRIPTIONAL REPRESSOR-RELATED"/>
    <property type="match status" value="1"/>
</dbReference>
<feature type="region of interest" description="Disordered" evidence="10">
    <location>
        <begin position="355"/>
        <end position="508"/>
    </location>
</feature>
<evidence type="ECO:0000313" key="13">
    <source>
        <dbReference type="Proteomes" id="UP001187682"/>
    </source>
</evidence>
<feature type="compositionally biased region" description="Low complexity" evidence="10">
    <location>
        <begin position="100"/>
        <end position="113"/>
    </location>
</feature>
<dbReference type="PANTHER" id="PTHR10071">
    <property type="entry name" value="TRANSCRIPTION FACTOR GATA FAMILY MEMBER"/>
    <property type="match status" value="1"/>
</dbReference>
<feature type="compositionally biased region" description="Basic and acidic residues" evidence="10">
    <location>
        <begin position="464"/>
        <end position="501"/>
    </location>
</feature>
<feature type="region of interest" description="Disordered" evidence="10">
    <location>
        <begin position="249"/>
        <end position="338"/>
    </location>
</feature>
<dbReference type="PROSITE" id="PS00344">
    <property type="entry name" value="GATA_ZN_FINGER_1"/>
    <property type="match status" value="2"/>
</dbReference>
<dbReference type="InterPro" id="IPR013088">
    <property type="entry name" value="Znf_NHR/GATA"/>
</dbReference>
<protein>
    <submittedName>
        <fullName evidence="12">Related to siderophore regulation protein (GATA factor)</fullName>
    </submittedName>
</protein>
<evidence type="ECO:0000256" key="5">
    <source>
        <dbReference type="ARBA" id="ARBA00022833"/>
    </source>
</evidence>
<keyword evidence="5" id="KW-0862">Zinc</keyword>
<evidence type="ECO:0000256" key="1">
    <source>
        <dbReference type="ARBA" id="ARBA00004123"/>
    </source>
</evidence>
<dbReference type="FunFam" id="3.30.50.10:FF:000007">
    <property type="entry name" value="Nitrogen regulatory AreA, N-terminal"/>
    <property type="match status" value="1"/>
</dbReference>
<feature type="region of interest" description="Disordered" evidence="10">
    <location>
        <begin position="1"/>
        <end position="47"/>
    </location>
</feature>
<comment type="caution">
    <text evidence="12">The sequence shown here is derived from an EMBL/GenBank/DDBJ whole genome shotgun (WGS) entry which is preliminary data.</text>
</comment>
<dbReference type="GO" id="GO:0005634">
    <property type="term" value="C:nucleus"/>
    <property type="evidence" value="ECO:0007669"/>
    <property type="project" value="UniProtKB-SubCell"/>
</dbReference>
<dbReference type="Pfam" id="PF00320">
    <property type="entry name" value="GATA"/>
    <property type="match status" value="2"/>
</dbReference>
<dbReference type="SUPFAM" id="SSF57716">
    <property type="entry name" value="Glucocorticoid receptor-like (DNA-binding domain)"/>
    <property type="match status" value="2"/>
</dbReference>
<name>A0AAE8SSN8_9PEZI</name>
<feature type="region of interest" description="Disordered" evidence="10">
    <location>
        <begin position="83"/>
        <end position="117"/>
    </location>
</feature>
<dbReference type="GO" id="GO:0034757">
    <property type="term" value="P:negative regulation of iron ion transport"/>
    <property type="evidence" value="ECO:0007669"/>
    <property type="project" value="UniProtKB-ARBA"/>
</dbReference>
<evidence type="ECO:0000256" key="8">
    <source>
        <dbReference type="ARBA" id="ARBA00023242"/>
    </source>
</evidence>
<reference evidence="12" key="1">
    <citation type="submission" date="2018-03" db="EMBL/GenBank/DDBJ databases">
        <authorList>
            <person name="Guldener U."/>
        </authorList>
    </citation>
    <scope>NUCLEOTIDE SEQUENCE</scope>
</reference>
<dbReference type="EMBL" id="ONZQ02000003">
    <property type="protein sequence ID" value="SPN99668.1"/>
    <property type="molecule type" value="Genomic_DNA"/>
</dbReference>
<dbReference type="CDD" id="cd00202">
    <property type="entry name" value="ZnF_GATA"/>
    <property type="match status" value="2"/>
</dbReference>
<dbReference type="InterPro" id="IPR000679">
    <property type="entry name" value="Znf_GATA"/>
</dbReference>
<keyword evidence="3" id="KW-0677">Repeat</keyword>
<evidence type="ECO:0000256" key="4">
    <source>
        <dbReference type="ARBA" id="ARBA00022771"/>
    </source>
</evidence>
<dbReference type="AlphaFoldDB" id="A0AAE8SSN8"/>
<feature type="domain" description="GATA-type" evidence="11">
    <location>
        <begin position="207"/>
        <end position="254"/>
    </location>
</feature>
<dbReference type="FunFam" id="3.30.50.10:FF:000039">
    <property type="entry name" value="Siderophore transcription factor SreA"/>
    <property type="match status" value="1"/>
</dbReference>
<feature type="compositionally biased region" description="Polar residues" evidence="10">
    <location>
        <begin position="363"/>
        <end position="385"/>
    </location>
</feature>
<evidence type="ECO:0000256" key="2">
    <source>
        <dbReference type="ARBA" id="ARBA00022723"/>
    </source>
</evidence>
<dbReference type="PRINTS" id="PR00619">
    <property type="entry name" value="GATAZNFINGER"/>
</dbReference>
<evidence type="ECO:0000256" key="10">
    <source>
        <dbReference type="SAM" id="MobiDB-lite"/>
    </source>
</evidence>
<keyword evidence="8" id="KW-0539">Nucleus</keyword>
<organism evidence="12 13">
    <name type="scientific">Cephalotrichum gorgonifer</name>
    <dbReference type="NCBI Taxonomy" id="2041049"/>
    <lineage>
        <taxon>Eukaryota</taxon>
        <taxon>Fungi</taxon>
        <taxon>Dikarya</taxon>
        <taxon>Ascomycota</taxon>
        <taxon>Pezizomycotina</taxon>
        <taxon>Sordariomycetes</taxon>
        <taxon>Hypocreomycetidae</taxon>
        <taxon>Microascales</taxon>
        <taxon>Microascaceae</taxon>
        <taxon>Cephalotrichum</taxon>
    </lineage>
</organism>
<feature type="compositionally biased region" description="Polar residues" evidence="10">
    <location>
        <begin position="272"/>
        <end position="289"/>
    </location>
</feature>
<dbReference type="Gene3D" id="3.30.50.10">
    <property type="entry name" value="Erythroid Transcription Factor GATA-1, subunit A"/>
    <property type="match status" value="2"/>
</dbReference>
<sequence>MDPRDSGVQRTELPESPMTSPTKPGSPGASSDVGAPKPSSGAQAGQICSNCGTTRTPLWRRSPQGATICNACGLYQKARNTARPTKLNRTGISLASEPRASPSKPSAPAAKPAKNGHGATYFAADQVSTGTCPGGGRCNGTGGAEGCSGCPAFNNRLSKRAQLNTKGHGSGCKGAGAVEVDHSQPIDIAATLKQPQQAQNTPVVIACQNCATTITPLWRRDESGHTICNACGLYYKLHGVHRPVAMKKATIKRRKRVIAAQDDGESVENDGSGRSTEGTPERGTTNADGSVNLGFRRRADQLPPIEPRPGLSAPGSQQSPLPSTDPSGYQTSYPRQQDVPMYLHEENRLASLATVASTEERQPSLSPASFLSSNRKRSFSATEPDSSLAAHDASRESTKRISSIISILNPADEASPDPAYERQREQHPASRSPHSGYPAASNNSQYSPSVSGARYSPGMPGTHNYREASSEREAKTERRDALRREAERMRAMLAQKERELEEMSMQDD</sequence>
<keyword evidence="4 9" id="KW-0863">Zinc-finger</keyword>
<feature type="compositionally biased region" description="Polar residues" evidence="10">
    <location>
        <begin position="314"/>
        <end position="335"/>
    </location>
</feature>
<dbReference type="GO" id="GO:0000122">
    <property type="term" value="P:negative regulation of transcription by RNA polymerase II"/>
    <property type="evidence" value="ECO:0007669"/>
    <property type="project" value="TreeGrafter"/>
</dbReference>
<dbReference type="GO" id="GO:0000981">
    <property type="term" value="F:DNA-binding transcription factor activity, RNA polymerase II-specific"/>
    <property type="evidence" value="ECO:0007669"/>
    <property type="project" value="TreeGrafter"/>
</dbReference>